<feature type="domain" description="Core-binding (CB)" evidence="7">
    <location>
        <begin position="1"/>
        <end position="85"/>
    </location>
</feature>
<evidence type="ECO:0000256" key="4">
    <source>
        <dbReference type="ARBA" id="ARBA00023172"/>
    </source>
</evidence>
<evidence type="ECO:0000259" key="7">
    <source>
        <dbReference type="PROSITE" id="PS51900"/>
    </source>
</evidence>
<sequence length="302" mass="33501">MNDDPNEITFASYERALVAKHLSERTIQSYTESLGQLAEFVDDRDLLELDTADIEDWMGYLLEHRAATTAGVRFRSVRAFYRWAVKKELIAKSPMEGMEEPKPDDEPVPVLGDDHLRALLKACQARGKKDLEGVRDEAIIRIFCEPGSPRVSELAGILLDSVDLGRTPRIGVMGKGRKVRTIPLGVKAAEALGAYVRLRRGAKGAERPELWLGAKRGTPMTSSGVQQMLERRSQQAGVPHTRAHQLRHTSAHNWKLAGGSEEDSEYLFGWTPGSGMARRYARSAGIDRAQQAARKASIGDRL</sequence>
<evidence type="ECO:0000313" key="8">
    <source>
        <dbReference type="EMBL" id="GIG10234.1"/>
    </source>
</evidence>
<dbReference type="GO" id="GO:0006310">
    <property type="term" value="P:DNA recombination"/>
    <property type="evidence" value="ECO:0007669"/>
    <property type="project" value="UniProtKB-KW"/>
</dbReference>
<evidence type="ECO:0000256" key="2">
    <source>
        <dbReference type="ARBA" id="ARBA00022908"/>
    </source>
</evidence>
<dbReference type="PANTHER" id="PTHR30349:SF41">
    <property type="entry name" value="INTEGRASE_RECOMBINASE PROTEIN MJ0367-RELATED"/>
    <property type="match status" value="1"/>
</dbReference>
<dbReference type="InterPro" id="IPR050090">
    <property type="entry name" value="Tyrosine_recombinase_XerCD"/>
</dbReference>
<dbReference type="InterPro" id="IPR013762">
    <property type="entry name" value="Integrase-like_cat_sf"/>
</dbReference>
<evidence type="ECO:0000256" key="3">
    <source>
        <dbReference type="ARBA" id="ARBA00023125"/>
    </source>
</evidence>
<accession>A0A8J3PB33</accession>
<protein>
    <submittedName>
        <fullName evidence="8">Tyrosine recombinase XerC</fullName>
    </submittedName>
</protein>
<dbReference type="InterPro" id="IPR004107">
    <property type="entry name" value="Integrase_SAM-like_N"/>
</dbReference>
<comment type="caution">
    <text evidence="8">The sequence shown here is derived from an EMBL/GenBank/DDBJ whole genome shotgun (WGS) entry which is preliminary data.</text>
</comment>
<dbReference type="RefSeq" id="WP_203698085.1">
    <property type="nucleotide sequence ID" value="NZ_BAAALC010000003.1"/>
</dbReference>
<evidence type="ECO:0000256" key="5">
    <source>
        <dbReference type="PROSITE-ProRule" id="PRU01248"/>
    </source>
</evidence>
<dbReference type="Pfam" id="PF13495">
    <property type="entry name" value="Phage_int_SAM_4"/>
    <property type="match status" value="1"/>
</dbReference>
<dbReference type="PROSITE" id="PS51898">
    <property type="entry name" value="TYR_RECOMBINASE"/>
    <property type="match status" value="1"/>
</dbReference>
<keyword evidence="2" id="KW-0229">DNA integration</keyword>
<dbReference type="SUPFAM" id="SSF56349">
    <property type="entry name" value="DNA breaking-rejoining enzymes"/>
    <property type="match status" value="1"/>
</dbReference>
<feature type="domain" description="Tyr recombinase" evidence="6">
    <location>
        <begin position="106"/>
        <end position="293"/>
    </location>
</feature>
<dbReference type="GO" id="GO:0015074">
    <property type="term" value="P:DNA integration"/>
    <property type="evidence" value="ECO:0007669"/>
    <property type="project" value="UniProtKB-KW"/>
</dbReference>
<dbReference type="Pfam" id="PF00589">
    <property type="entry name" value="Phage_integrase"/>
    <property type="match status" value="1"/>
</dbReference>
<dbReference type="Gene3D" id="1.10.443.10">
    <property type="entry name" value="Intergrase catalytic core"/>
    <property type="match status" value="1"/>
</dbReference>
<reference evidence="8 9" key="1">
    <citation type="submission" date="2021-01" db="EMBL/GenBank/DDBJ databases">
        <title>Whole genome shotgun sequence of Catellatospora coxensis NBRC 107359.</title>
        <authorList>
            <person name="Komaki H."/>
            <person name="Tamura T."/>
        </authorList>
    </citation>
    <scope>NUCLEOTIDE SEQUENCE [LARGE SCALE GENOMIC DNA]</scope>
    <source>
        <strain evidence="8 9">NBRC 107359</strain>
    </source>
</reference>
<proteinExistence type="inferred from homology"/>
<keyword evidence="4" id="KW-0233">DNA recombination</keyword>
<evidence type="ECO:0000259" key="6">
    <source>
        <dbReference type="PROSITE" id="PS51898"/>
    </source>
</evidence>
<dbReference type="Gene3D" id="1.10.150.130">
    <property type="match status" value="1"/>
</dbReference>
<evidence type="ECO:0000256" key="1">
    <source>
        <dbReference type="ARBA" id="ARBA00008857"/>
    </source>
</evidence>
<dbReference type="InterPro" id="IPR002104">
    <property type="entry name" value="Integrase_catalytic"/>
</dbReference>
<organism evidence="8 9">
    <name type="scientific">Catellatospora coxensis</name>
    <dbReference type="NCBI Taxonomy" id="310354"/>
    <lineage>
        <taxon>Bacteria</taxon>
        <taxon>Bacillati</taxon>
        <taxon>Actinomycetota</taxon>
        <taxon>Actinomycetes</taxon>
        <taxon>Micromonosporales</taxon>
        <taxon>Micromonosporaceae</taxon>
        <taxon>Catellatospora</taxon>
    </lineage>
</organism>
<dbReference type="AlphaFoldDB" id="A0A8J3PB33"/>
<dbReference type="GO" id="GO:0003677">
    <property type="term" value="F:DNA binding"/>
    <property type="evidence" value="ECO:0007669"/>
    <property type="project" value="UniProtKB-UniRule"/>
</dbReference>
<dbReference type="InterPro" id="IPR010998">
    <property type="entry name" value="Integrase_recombinase_N"/>
</dbReference>
<comment type="similarity">
    <text evidence="1">Belongs to the 'phage' integrase family.</text>
</comment>
<keyword evidence="3 5" id="KW-0238">DNA-binding</keyword>
<dbReference type="Proteomes" id="UP000630887">
    <property type="component" value="Unassembled WGS sequence"/>
</dbReference>
<dbReference type="InterPro" id="IPR044068">
    <property type="entry name" value="CB"/>
</dbReference>
<evidence type="ECO:0000313" key="9">
    <source>
        <dbReference type="Proteomes" id="UP000630887"/>
    </source>
</evidence>
<dbReference type="PROSITE" id="PS51900">
    <property type="entry name" value="CB"/>
    <property type="match status" value="1"/>
</dbReference>
<keyword evidence="9" id="KW-1185">Reference proteome</keyword>
<gene>
    <name evidence="8" type="primary">xerC</name>
    <name evidence="8" type="ORF">Cco03nite_69340</name>
</gene>
<dbReference type="EMBL" id="BONI01000082">
    <property type="protein sequence ID" value="GIG10234.1"/>
    <property type="molecule type" value="Genomic_DNA"/>
</dbReference>
<dbReference type="PANTHER" id="PTHR30349">
    <property type="entry name" value="PHAGE INTEGRASE-RELATED"/>
    <property type="match status" value="1"/>
</dbReference>
<dbReference type="InterPro" id="IPR011010">
    <property type="entry name" value="DNA_brk_join_enz"/>
</dbReference>
<name>A0A8J3PB33_9ACTN</name>